<evidence type="ECO:0000313" key="4">
    <source>
        <dbReference type="Proteomes" id="UP000035721"/>
    </source>
</evidence>
<evidence type="ECO:0000313" key="3">
    <source>
        <dbReference type="EMBL" id="CCH79363.1"/>
    </source>
</evidence>
<dbReference type="STRING" id="1194083.BN12_300026"/>
<dbReference type="EMBL" id="CAJB01000356">
    <property type="protein sequence ID" value="CCH79363.1"/>
    <property type="molecule type" value="Genomic_DNA"/>
</dbReference>
<organism evidence="2 4">
    <name type="scientific">Nostocoides japonicum T1-X7</name>
    <dbReference type="NCBI Taxonomy" id="1194083"/>
    <lineage>
        <taxon>Bacteria</taxon>
        <taxon>Bacillati</taxon>
        <taxon>Actinomycetota</taxon>
        <taxon>Actinomycetes</taxon>
        <taxon>Micrococcales</taxon>
        <taxon>Intrasporangiaceae</taxon>
        <taxon>Nostocoides</taxon>
    </lineage>
</organism>
<proteinExistence type="predicted"/>
<evidence type="ECO:0000313" key="2">
    <source>
        <dbReference type="EMBL" id="CCH78578.1"/>
    </source>
</evidence>
<keyword evidence="1" id="KW-0472">Membrane</keyword>
<feature type="transmembrane region" description="Helical" evidence="1">
    <location>
        <begin position="301"/>
        <end position="320"/>
    </location>
</feature>
<feature type="transmembrane region" description="Helical" evidence="1">
    <location>
        <begin position="93"/>
        <end position="121"/>
    </location>
</feature>
<feature type="transmembrane region" description="Helical" evidence="1">
    <location>
        <begin position="157"/>
        <end position="176"/>
    </location>
</feature>
<dbReference type="OrthoDB" id="5015959at2"/>
<gene>
    <name evidence="2" type="ORF">BN12_300026</name>
    <name evidence="3" type="ORF">BN12_4190003</name>
</gene>
<keyword evidence="4" id="KW-1185">Reference proteome</keyword>
<reference evidence="2" key="1">
    <citation type="submission" date="2012-05" db="EMBL/GenBank/DDBJ databases">
        <authorList>
            <person name="McIlroy S."/>
        </authorList>
    </citation>
    <scope>NUCLEOTIDE SEQUENCE</scope>
    <source>
        <strain evidence="2">T1-X7</strain>
    </source>
</reference>
<keyword evidence="1" id="KW-1133">Transmembrane helix</keyword>
<name>A0A077LXE6_9MICO</name>
<sequence length="386" mass="40614">MTSTTASYPTQRAIFVESATGHPAKFPERRWARWVLRVAIAVPFVLLAVVFQARGGSWPRTANGALEARVTGLAWDSTDVAGLRQLYPPISSFLALLTPGGAIGLAVVGSLLGGILVQLVLQSMRRKEFPPAVRLAYLLALTTTPVFAFVVTTNLEATLGLLFFGVGMIDLVRFVTYANTQAGFRAGLLFAASVLSDRIGLFTIVAAAYTSLLIIHSRPGSRRANVLVVMFPTVALVGAFMALGAGFRVGAVTAVAGYPAWDADRAAQVGHFLQTGEGLVYLAPAVIVIVAAAALRHPWVGIVGIILTGMPLLAFVLGLAPPGTAGTTYLLMLMFAAAVAPQTTTRLTSALVVVLAGVLWVLGWLTVLVNPTMHLWLTVVTRGGAA</sequence>
<evidence type="ECO:0000256" key="1">
    <source>
        <dbReference type="SAM" id="Phobius"/>
    </source>
</evidence>
<dbReference type="Proteomes" id="UP000035721">
    <property type="component" value="Unassembled WGS sequence"/>
</dbReference>
<keyword evidence="1" id="KW-0812">Transmembrane</keyword>
<dbReference type="RefSeq" id="WP_048550817.1">
    <property type="nucleotide sequence ID" value="NZ_HF570958.1"/>
</dbReference>
<comment type="caution">
    <text evidence="2">The sequence shown here is derived from an EMBL/GenBank/DDBJ whole genome shotgun (WGS) entry which is preliminary data.</text>
</comment>
<feature type="transmembrane region" description="Helical" evidence="1">
    <location>
        <begin position="235"/>
        <end position="258"/>
    </location>
</feature>
<feature type="transmembrane region" description="Helical" evidence="1">
    <location>
        <begin position="188"/>
        <end position="215"/>
    </location>
</feature>
<feature type="transmembrane region" description="Helical" evidence="1">
    <location>
        <begin position="34"/>
        <end position="53"/>
    </location>
</feature>
<protein>
    <submittedName>
        <fullName evidence="2">Uncharacterized protein</fullName>
    </submittedName>
</protein>
<dbReference type="EMBL" id="CAJB01000224">
    <property type="protein sequence ID" value="CCH78578.1"/>
    <property type="molecule type" value="Genomic_DNA"/>
</dbReference>
<accession>A0A077LXE6</accession>
<feature type="transmembrane region" description="Helical" evidence="1">
    <location>
        <begin position="278"/>
        <end position="295"/>
    </location>
</feature>
<dbReference type="AlphaFoldDB" id="A0A077LXE6"/>
<feature type="transmembrane region" description="Helical" evidence="1">
    <location>
        <begin position="327"/>
        <end position="344"/>
    </location>
</feature>
<reference evidence="2 4" key="2">
    <citation type="journal article" date="2013" name="ISME J.">
        <title>A metabolic model for members of the genus Tetrasphaera involved in enhanced biological phosphorus removal.</title>
        <authorList>
            <person name="Kristiansen R."/>
            <person name="Nguyen H.T.T."/>
            <person name="Saunders A.M."/>
            <person name="Nielsen J.L."/>
            <person name="Wimmer R."/>
            <person name="Le V.Q."/>
            <person name="McIlroy S.J."/>
            <person name="Petrovski S."/>
            <person name="Seviour R.J."/>
            <person name="Calteau A."/>
            <person name="Nielsen K.L."/>
            <person name="Nielsen P.H."/>
        </authorList>
    </citation>
    <scope>NUCLEOTIDE SEQUENCE [LARGE SCALE GENOMIC DNA]</scope>
    <source>
        <strain evidence="2 4">T1-X7</strain>
    </source>
</reference>
<feature type="transmembrane region" description="Helical" evidence="1">
    <location>
        <begin position="350"/>
        <end position="369"/>
    </location>
</feature>